<evidence type="ECO:0000256" key="3">
    <source>
        <dbReference type="ARBA" id="ARBA00007658"/>
    </source>
</evidence>
<keyword evidence="6" id="KW-0106">Calcium</keyword>
<evidence type="ECO:0000313" key="11">
    <source>
        <dbReference type="EMBL" id="KAG5634636.1"/>
    </source>
</evidence>
<comment type="pathway">
    <text evidence="2">Protein modification; protein glycosylation.</text>
</comment>
<dbReference type="PANTHER" id="PTHR11742">
    <property type="entry name" value="MANNOSYL-OLIGOSACCHARIDE ALPHA-1,2-MANNOSIDASE-RELATED"/>
    <property type="match status" value="1"/>
</dbReference>
<dbReference type="GO" id="GO:0004571">
    <property type="term" value="F:mannosyl-oligosaccharide 1,2-alpha-mannosidase activity"/>
    <property type="evidence" value="ECO:0007669"/>
    <property type="project" value="InterPro"/>
</dbReference>
<feature type="region of interest" description="Disordered" evidence="9">
    <location>
        <begin position="420"/>
        <end position="439"/>
    </location>
</feature>
<dbReference type="InterPro" id="IPR012341">
    <property type="entry name" value="6hp_glycosidase-like_sf"/>
</dbReference>
<accession>A0A9P7K496</accession>
<feature type="binding site" evidence="6">
    <location>
        <position position="542"/>
    </location>
    <ligand>
        <name>Ca(2+)</name>
        <dbReference type="ChEBI" id="CHEBI:29108"/>
    </ligand>
</feature>
<dbReference type="Pfam" id="PF01532">
    <property type="entry name" value="Glyco_hydro_47"/>
    <property type="match status" value="1"/>
</dbReference>
<keyword evidence="6" id="KW-0479">Metal-binding</keyword>
<keyword evidence="5 7" id="KW-1015">Disulfide bond</keyword>
<dbReference type="GO" id="GO:0005783">
    <property type="term" value="C:endoplasmic reticulum"/>
    <property type="evidence" value="ECO:0007669"/>
    <property type="project" value="TreeGrafter"/>
</dbReference>
<comment type="cofactor">
    <cofactor evidence="1 6">
        <name>Ca(2+)</name>
        <dbReference type="ChEBI" id="CHEBI:29108"/>
    </cofactor>
</comment>
<organism evidence="11 12">
    <name type="scientific">Sphagnurus paluster</name>
    <dbReference type="NCBI Taxonomy" id="117069"/>
    <lineage>
        <taxon>Eukaryota</taxon>
        <taxon>Fungi</taxon>
        <taxon>Dikarya</taxon>
        <taxon>Basidiomycota</taxon>
        <taxon>Agaricomycotina</taxon>
        <taxon>Agaricomycetes</taxon>
        <taxon>Agaricomycetidae</taxon>
        <taxon>Agaricales</taxon>
        <taxon>Tricholomatineae</taxon>
        <taxon>Lyophyllaceae</taxon>
        <taxon>Sphagnurus</taxon>
    </lineage>
</organism>
<gene>
    <name evidence="11" type="ORF">H0H81_001318</name>
</gene>
<evidence type="ECO:0000256" key="1">
    <source>
        <dbReference type="ARBA" id="ARBA00001913"/>
    </source>
</evidence>
<protein>
    <recommendedName>
        <fullName evidence="8">alpha-1,2-Mannosidase</fullName>
        <ecNumber evidence="8">3.2.1.-</ecNumber>
    </recommendedName>
</protein>
<keyword evidence="4 8" id="KW-0378">Hydrolase</keyword>
<dbReference type="InterPro" id="IPR036026">
    <property type="entry name" value="Seven-hairpin_glycosidases"/>
</dbReference>
<name>A0A9P7K496_9AGAR</name>
<dbReference type="GO" id="GO:0036503">
    <property type="term" value="P:ERAD pathway"/>
    <property type="evidence" value="ECO:0007669"/>
    <property type="project" value="UniProtKB-ARBA"/>
</dbReference>
<feature type="transmembrane region" description="Helical" evidence="10">
    <location>
        <begin position="21"/>
        <end position="42"/>
    </location>
</feature>
<evidence type="ECO:0000256" key="5">
    <source>
        <dbReference type="ARBA" id="ARBA00023157"/>
    </source>
</evidence>
<dbReference type="InterPro" id="IPR001382">
    <property type="entry name" value="Glyco_hydro_47"/>
</dbReference>
<dbReference type="InterPro" id="IPR050749">
    <property type="entry name" value="Glycosyl_Hydrolase_47"/>
</dbReference>
<evidence type="ECO:0000256" key="8">
    <source>
        <dbReference type="RuleBase" id="RU361193"/>
    </source>
</evidence>
<proteinExistence type="inferred from homology"/>
<dbReference type="Proteomes" id="UP000717328">
    <property type="component" value="Unassembled WGS sequence"/>
</dbReference>
<keyword evidence="10" id="KW-0812">Transmembrane</keyword>
<evidence type="ECO:0000256" key="9">
    <source>
        <dbReference type="SAM" id="MobiDB-lite"/>
    </source>
</evidence>
<evidence type="ECO:0000256" key="2">
    <source>
        <dbReference type="ARBA" id="ARBA00004922"/>
    </source>
</evidence>
<dbReference type="EMBL" id="JABCKI010006330">
    <property type="protein sequence ID" value="KAG5634636.1"/>
    <property type="molecule type" value="Genomic_DNA"/>
</dbReference>
<evidence type="ECO:0000256" key="10">
    <source>
        <dbReference type="SAM" id="Phobius"/>
    </source>
</evidence>
<dbReference type="Gene3D" id="1.50.10.10">
    <property type="match status" value="1"/>
</dbReference>
<dbReference type="OrthoDB" id="8118055at2759"/>
<keyword evidence="8" id="KW-0326">Glycosidase</keyword>
<dbReference type="PRINTS" id="PR00747">
    <property type="entry name" value="GLYHDRLASE47"/>
</dbReference>
<feature type="region of interest" description="Disordered" evidence="9">
    <location>
        <begin position="57"/>
        <end position="78"/>
    </location>
</feature>
<dbReference type="GO" id="GO:0005509">
    <property type="term" value="F:calcium ion binding"/>
    <property type="evidence" value="ECO:0007669"/>
    <property type="project" value="InterPro"/>
</dbReference>
<keyword evidence="12" id="KW-1185">Reference proteome</keyword>
<dbReference type="SUPFAM" id="SSF48225">
    <property type="entry name" value="Seven-hairpin glycosidases"/>
    <property type="match status" value="1"/>
</dbReference>
<comment type="similarity">
    <text evidence="3 8">Belongs to the glycosyl hydrolase 47 family.</text>
</comment>
<evidence type="ECO:0000313" key="12">
    <source>
        <dbReference type="Proteomes" id="UP000717328"/>
    </source>
</evidence>
<dbReference type="GO" id="GO:0016020">
    <property type="term" value="C:membrane"/>
    <property type="evidence" value="ECO:0007669"/>
    <property type="project" value="InterPro"/>
</dbReference>
<evidence type="ECO:0000256" key="7">
    <source>
        <dbReference type="PIRSR" id="PIRSR601382-3"/>
    </source>
</evidence>
<feature type="disulfide bond" evidence="7">
    <location>
        <begin position="350"/>
        <end position="387"/>
    </location>
</feature>
<keyword evidence="10" id="KW-0472">Membrane</keyword>
<sequence>MLPLHHYPEPAKTFSLRKTLCSGRGIVISGIFTTILLIWLVAPVPYDRLKEGMGVGGAKAPSTHIRPPPAHKPAGNGSAIWDTRKGEVRAAFVHAYSGYMKHAFPSDELLPKSGGKTNKYNSWGMTTIDSMDTMWIMGLNEQFTQAMEYVATLNFTTEPQYYTPFFETVIRYLGGLLSAHAVSQDPILLARADDLGKLLLPAFNTPSGLPAYSVNLRSGKTGSGWAGDALLFSEFTSCQLEYKYLAKITGRKEYYTAAERVMELLYKLDPKDGLFATRWSTEGKPLDSKYRMQIFGTLDAHGLSLSALFHLKSIEGVINTLLYTTPSRELLYVGSTSGGNAAHTLEHLACFLPGILALGAHAIPASLLAEKTREHHRWAAAGLAYTCYVSYADQRSGLGPDELQMVPGAKWVDSVRKWERGGRSGGVPPGLREAGTKPDGQREYWGNGKSYLLRPETVESLYVMWKTTGDVKWRERGYEIFSAIERHTRTPYGYASVNNLDSDTVYQIDDMPSFFLAETLKYLYLLFDDDNAYPIEKWVFNTEAHPLPVFEWTPWEKKAYKITA</sequence>
<dbReference type="GO" id="GO:0005975">
    <property type="term" value="P:carbohydrate metabolic process"/>
    <property type="evidence" value="ECO:0007669"/>
    <property type="project" value="InterPro"/>
</dbReference>
<reference evidence="11" key="1">
    <citation type="submission" date="2021-02" db="EMBL/GenBank/DDBJ databases">
        <authorList>
            <person name="Nieuwenhuis M."/>
            <person name="Van De Peppel L.J.J."/>
        </authorList>
    </citation>
    <scope>NUCLEOTIDE SEQUENCE</scope>
    <source>
        <strain evidence="11">D49</strain>
    </source>
</reference>
<dbReference type="EC" id="3.2.1.-" evidence="8"/>
<evidence type="ECO:0000256" key="4">
    <source>
        <dbReference type="ARBA" id="ARBA00022801"/>
    </source>
</evidence>
<dbReference type="AlphaFoldDB" id="A0A9P7K496"/>
<reference evidence="11" key="2">
    <citation type="submission" date="2021-10" db="EMBL/GenBank/DDBJ databases">
        <title>Phylogenomics reveals ancestral predisposition of the termite-cultivated fungus Termitomyces towards a domesticated lifestyle.</title>
        <authorList>
            <person name="Auxier B."/>
            <person name="Grum-Grzhimaylo A."/>
            <person name="Cardenas M.E."/>
            <person name="Lodge J.D."/>
            <person name="Laessoe T."/>
            <person name="Pedersen O."/>
            <person name="Smith M.E."/>
            <person name="Kuyper T.W."/>
            <person name="Franco-Molano E.A."/>
            <person name="Baroni T.J."/>
            <person name="Aanen D.K."/>
        </authorList>
    </citation>
    <scope>NUCLEOTIDE SEQUENCE</scope>
    <source>
        <strain evidence="11">D49</strain>
    </source>
</reference>
<keyword evidence="10" id="KW-1133">Transmembrane helix</keyword>
<comment type="caution">
    <text evidence="11">The sequence shown here is derived from an EMBL/GenBank/DDBJ whole genome shotgun (WGS) entry which is preliminary data.</text>
</comment>
<evidence type="ECO:0000256" key="6">
    <source>
        <dbReference type="PIRSR" id="PIRSR601382-2"/>
    </source>
</evidence>